<dbReference type="Pfam" id="PF21478">
    <property type="entry name" value="GcvP2_C"/>
    <property type="match status" value="1"/>
</dbReference>
<dbReference type="NCBIfam" id="NF003346">
    <property type="entry name" value="PRK04366.1"/>
    <property type="match status" value="1"/>
</dbReference>
<reference evidence="5 6" key="1">
    <citation type="submission" date="2021-10" db="EMBL/GenBank/DDBJ databases">
        <authorList>
            <person name="Grouzdev D.S."/>
            <person name="Pantiukh K.S."/>
            <person name="Krutkina M.S."/>
        </authorList>
    </citation>
    <scope>NUCLEOTIDE SEQUENCE [LARGE SCALE GENOMIC DNA]</scope>
    <source>
        <strain evidence="5 6">Z-7514</strain>
    </source>
</reference>
<comment type="function">
    <text evidence="1">The glycine cleavage system catalyzes the degradation of glycine. The P protein binds the alpha-amino group of glycine through its pyridoxal phosphate cofactor; CO(2) is released and the remaining methylamine moiety is then transferred to the lipoamide cofactor of the H protein.</text>
</comment>
<evidence type="ECO:0000256" key="2">
    <source>
        <dbReference type="ARBA" id="ARBA00022898"/>
    </source>
</evidence>
<dbReference type="PANTHER" id="PTHR11773">
    <property type="entry name" value="GLYCINE DEHYDROGENASE, DECARBOXYLATING"/>
    <property type="match status" value="1"/>
</dbReference>
<dbReference type="InterPro" id="IPR049316">
    <property type="entry name" value="GDC-P_C"/>
</dbReference>
<dbReference type="EMBL" id="JAJFAT010000004">
    <property type="protein sequence ID" value="MCC3144485.1"/>
    <property type="molecule type" value="Genomic_DNA"/>
</dbReference>
<evidence type="ECO:0000259" key="4">
    <source>
        <dbReference type="Pfam" id="PF21478"/>
    </source>
</evidence>
<gene>
    <name evidence="5" type="primary">gcvPB</name>
    <name evidence="5" type="ORF">LJ207_04005</name>
</gene>
<dbReference type="PANTHER" id="PTHR11773:SF1">
    <property type="entry name" value="GLYCINE DEHYDROGENASE (DECARBOXYLATING), MITOCHONDRIAL"/>
    <property type="match status" value="1"/>
</dbReference>
<dbReference type="Gene3D" id="3.40.640.10">
    <property type="entry name" value="Type I PLP-dependent aspartate aminotransferase-like (Major domain)"/>
    <property type="match status" value="1"/>
</dbReference>
<dbReference type="GO" id="GO:0005960">
    <property type="term" value="C:glycine cleavage complex"/>
    <property type="evidence" value="ECO:0007669"/>
    <property type="project" value="TreeGrafter"/>
</dbReference>
<dbReference type="AlphaFoldDB" id="A0AAW4WVC1"/>
<dbReference type="InterPro" id="IPR020581">
    <property type="entry name" value="GDC_P"/>
</dbReference>
<keyword evidence="5" id="KW-0560">Oxidoreductase</keyword>
<keyword evidence="6" id="KW-1185">Reference proteome</keyword>
<dbReference type="InterPro" id="IPR015421">
    <property type="entry name" value="PyrdxlP-dep_Trfase_major"/>
</dbReference>
<dbReference type="GO" id="GO:0004375">
    <property type="term" value="F:glycine dehydrogenase (decarboxylating) activity"/>
    <property type="evidence" value="ECO:0007669"/>
    <property type="project" value="UniProtKB-EC"/>
</dbReference>
<dbReference type="SUPFAM" id="SSF53383">
    <property type="entry name" value="PLP-dependent transferases"/>
    <property type="match status" value="1"/>
</dbReference>
<comment type="caution">
    <text evidence="5">The sequence shown here is derived from an EMBL/GenBank/DDBJ whole genome shotgun (WGS) entry which is preliminary data.</text>
</comment>
<dbReference type="InterPro" id="IPR000192">
    <property type="entry name" value="Aminotrans_V_dom"/>
</dbReference>
<dbReference type="GO" id="GO:0030170">
    <property type="term" value="F:pyridoxal phosphate binding"/>
    <property type="evidence" value="ECO:0007669"/>
    <property type="project" value="TreeGrafter"/>
</dbReference>
<feature type="domain" description="Aminotransferase class V" evidence="3">
    <location>
        <begin position="165"/>
        <end position="294"/>
    </location>
</feature>
<dbReference type="Proteomes" id="UP001199296">
    <property type="component" value="Unassembled WGS sequence"/>
</dbReference>
<feature type="domain" description="Glycine dehydrogenase C-terminal" evidence="4">
    <location>
        <begin position="371"/>
        <end position="478"/>
    </location>
</feature>
<sequence length="524" mass="59525">MGKTIFRENFHQADWDEPIIYEMSTPGVRGILVPEPDQKIKDRAGDVLAKIPASLRRKEEPNLPEVSQKHVLMHWTHLAQETMGSNLTNDISEGTCTMKYNPRINEELVENTDFSLLHPEQSEETVQGILEIYSEFENIVKEVSGLDKATLQPGGGNHAVYTAASIVRKYWEEKGELEQRDEIITTIFSHPCDAATPKTAGFKVITLQPDEQGLPDIEALKEAVSERTAAIFMTNPEDIGLYNPKVDKFVEIVHEVGGLCFYDQANANAFLGVARAKEAGFDMCHFNVHKTFGTPHGGSGPGNGAFCCKQKLAKYLPVPTVEHDGDKYYPDYDRPHSIGKVRDFYGTAGVIVRAYAWVMAMGEEGLRETADISVINNNYLYRNLVEEVKGLSYCYPDNGLIRQEQVRYTWKELTDDTGVDTLAIERRIADYGIQHYWTSHEPWLIPEPMTLEPCESYSKDDLDEYIKVLKRIAEEAYQDPEMVKNAPHKAASRKRKDDNMLDDPERWALTWRAYQKKKDKIHAD</sequence>
<organism evidence="5 6">
    <name type="scientific">Halanaerobium polyolivorans</name>
    <dbReference type="NCBI Taxonomy" id="2886943"/>
    <lineage>
        <taxon>Bacteria</taxon>
        <taxon>Bacillati</taxon>
        <taxon>Bacillota</taxon>
        <taxon>Clostridia</taxon>
        <taxon>Halanaerobiales</taxon>
        <taxon>Halanaerobiaceae</taxon>
        <taxon>Halanaerobium</taxon>
    </lineage>
</organism>
<accession>A0AAW4WVC1</accession>
<evidence type="ECO:0000313" key="6">
    <source>
        <dbReference type="Proteomes" id="UP001199296"/>
    </source>
</evidence>
<dbReference type="Gene3D" id="6.20.440.10">
    <property type="match status" value="1"/>
</dbReference>
<dbReference type="GO" id="GO:0016594">
    <property type="term" value="F:glycine binding"/>
    <property type="evidence" value="ECO:0007669"/>
    <property type="project" value="TreeGrafter"/>
</dbReference>
<evidence type="ECO:0000259" key="3">
    <source>
        <dbReference type="Pfam" id="PF00266"/>
    </source>
</evidence>
<proteinExistence type="predicted"/>
<dbReference type="EC" id="1.4.4.2" evidence="5"/>
<dbReference type="GO" id="GO:0005829">
    <property type="term" value="C:cytosol"/>
    <property type="evidence" value="ECO:0007669"/>
    <property type="project" value="TreeGrafter"/>
</dbReference>
<evidence type="ECO:0000256" key="1">
    <source>
        <dbReference type="ARBA" id="ARBA00003788"/>
    </source>
</evidence>
<dbReference type="Pfam" id="PF00266">
    <property type="entry name" value="Aminotran_5"/>
    <property type="match status" value="1"/>
</dbReference>
<dbReference type="InterPro" id="IPR015424">
    <property type="entry name" value="PyrdxlP-dep_Trfase"/>
</dbReference>
<dbReference type="RefSeq" id="WP_229344288.1">
    <property type="nucleotide sequence ID" value="NZ_JAJFAT010000004.1"/>
</dbReference>
<keyword evidence="2" id="KW-0663">Pyridoxal phosphate</keyword>
<protein>
    <submittedName>
        <fullName evidence="5">Aminomethyl-transferring glycine dehydrogenase subunit GcvPB</fullName>
        <ecNumber evidence="5">1.4.4.2</ecNumber>
    </submittedName>
</protein>
<dbReference type="GO" id="GO:0019464">
    <property type="term" value="P:glycine decarboxylation via glycine cleavage system"/>
    <property type="evidence" value="ECO:0007669"/>
    <property type="project" value="TreeGrafter"/>
</dbReference>
<evidence type="ECO:0000313" key="5">
    <source>
        <dbReference type="EMBL" id="MCC3144485.1"/>
    </source>
</evidence>
<name>A0AAW4WVC1_9FIRM</name>